<keyword evidence="1" id="KW-0472">Membrane</keyword>
<evidence type="ECO:0000313" key="2">
    <source>
        <dbReference type="EMBL" id="MEJ5945222.1"/>
    </source>
</evidence>
<feature type="transmembrane region" description="Helical" evidence="1">
    <location>
        <begin position="62"/>
        <end position="79"/>
    </location>
</feature>
<protein>
    <recommendedName>
        <fullName evidence="4">PH domain-containing protein</fullName>
    </recommendedName>
</protein>
<name>A0ABU8RJD8_9ACTN</name>
<evidence type="ECO:0008006" key="4">
    <source>
        <dbReference type="Google" id="ProtNLM"/>
    </source>
</evidence>
<dbReference type="RefSeq" id="WP_339574602.1">
    <property type="nucleotide sequence ID" value="NZ_JBBIAA010000006.1"/>
</dbReference>
<evidence type="ECO:0000313" key="3">
    <source>
        <dbReference type="Proteomes" id="UP001387100"/>
    </source>
</evidence>
<dbReference type="Proteomes" id="UP001387100">
    <property type="component" value="Unassembled WGS sequence"/>
</dbReference>
<keyword evidence="3" id="KW-1185">Reference proteome</keyword>
<gene>
    <name evidence="2" type="ORF">WDZ17_07915</name>
</gene>
<comment type="caution">
    <text evidence="2">The sequence shown here is derived from an EMBL/GenBank/DDBJ whole genome shotgun (WGS) entry which is preliminary data.</text>
</comment>
<reference evidence="2 3" key="1">
    <citation type="journal article" date="2017" name="Int. J. Syst. Evol. Microbiol.">
        <title>Pseudokineococcus basanitobsidens sp. nov., isolated from volcanic rock.</title>
        <authorList>
            <person name="Lee D.W."/>
            <person name="Park M.Y."/>
            <person name="Kim J.J."/>
            <person name="Kim B.S."/>
        </authorList>
    </citation>
    <scope>NUCLEOTIDE SEQUENCE [LARGE SCALE GENOMIC DNA]</scope>
    <source>
        <strain evidence="2 3">DSM 103726</strain>
    </source>
</reference>
<keyword evidence="1" id="KW-1133">Transmembrane helix</keyword>
<organism evidence="2 3">
    <name type="scientific">Pseudokineococcus basanitobsidens</name>
    <dbReference type="NCBI Taxonomy" id="1926649"/>
    <lineage>
        <taxon>Bacteria</taxon>
        <taxon>Bacillati</taxon>
        <taxon>Actinomycetota</taxon>
        <taxon>Actinomycetes</taxon>
        <taxon>Kineosporiales</taxon>
        <taxon>Kineosporiaceae</taxon>
        <taxon>Pseudokineococcus</taxon>
    </lineage>
</organism>
<accession>A0ABU8RJD8</accession>
<proteinExistence type="predicted"/>
<sequence length="161" mass="17244">MARGGRDDDGSSVVLDLEGLPTTWRTSQARWMPWVWGSYAGLAALQVLLVVTDDGDLDVTRLLLYVFQLVLGLVGVAVGRSSAVRLGATGFRVGSTPTGGRLRPWSRVAEVRPPGPWTKHAEIRGTRGADVPVALVGMTAEQATDLQRRLLEARARVGQGA</sequence>
<feature type="transmembrane region" description="Helical" evidence="1">
    <location>
        <begin position="31"/>
        <end position="50"/>
    </location>
</feature>
<keyword evidence="1" id="KW-0812">Transmembrane</keyword>
<dbReference type="EMBL" id="JBBIAA010000006">
    <property type="protein sequence ID" value="MEJ5945222.1"/>
    <property type="molecule type" value="Genomic_DNA"/>
</dbReference>
<evidence type="ECO:0000256" key="1">
    <source>
        <dbReference type="SAM" id="Phobius"/>
    </source>
</evidence>